<dbReference type="AlphaFoldDB" id="A0A8B6GL04"/>
<evidence type="ECO:0000313" key="3">
    <source>
        <dbReference type="Proteomes" id="UP000596742"/>
    </source>
</evidence>
<evidence type="ECO:0000313" key="2">
    <source>
        <dbReference type="EMBL" id="VDI65053.1"/>
    </source>
</evidence>
<feature type="compositionally biased region" description="Basic and acidic residues" evidence="1">
    <location>
        <begin position="16"/>
        <end position="27"/>
    </location>
</feature>
<sequence length="539" mass="61902">MEEENKSPRQVTIKTPEGDHKSSKNNEDEYEDTDADTDKEGESSRPQSMRIDLTRVRSAYSARTHKESNLPSVLTDYGMEDDKTKEKGRRKKKKIKSEKENDHDMDGNTEKRKKKREENRRKIVYQSSSERYQQIMENQEDGGNFYSKKVSGLALRVKTQSDSRSQTPRTPRTPRQEEEETKKSQKNCMKKKLKRHELSTNTDFLKTVPKTETAKIIELQDKLMKEGKLKTQAEVDRFWQDIKKPDVYSSYFKPAIQTQASGSGSATSSLNRSNVETHSTVAALQDYPGRSLSQISERSSVPGLYKDTQDWAITQQFKHQHSSHTKVASPVKSRTTDLEKKFPKTQMPQLHCFTMDLGEKPPDPEQLAREAELKVKIKQRKRFLRKLHRMHQMAMANNAATNRILDKHGELSSFLEGNTLRDVLSILPAPEDQYISEEDLRMPESVYPALPPPRASVSQGSSKPRSLVSRESRTSLASRGSFRKESSRRKLGKELPPPPPPIPLTLEEIRQKTRVIEPKCLSTNWINYMRNGRPVQSES</sequence>
<dbReference type="EMBL" id="UYJE01008583">
    <property type="protein sequence ID" value="VDI65053.1"/>
    <property type="molecule type" value="Genomic_DNA"/>
</dbReference>
<accession>A0A8B6GL04</accession>
<feature type="region of interest" description="Disordered" evidence="1">
    <location>
        <begin position="445"/>
        <end position="505"/>
    </location>
</feature>
<reference evidence="2" key="1">
    <citation type="submission" date="2018-11" db="EMBL/GenBank/DDBJ databases">
        <authorList>
            <person name="Alioto T."/>
            <person name="Alioto T."/>
        </authorList>
    </citation>
    <scope>NUCLEOTIDE SEQUENCE</scope>
</reference>
<feature type="compositionally biased region" description="Basic and acidic residues" evidence="1">
    <location>
        <begin position="174"/>
        <end position="183"/>
    </location>
</feature>
<feature type="compositionally biased region" description="Basic and acidic residues" evidence="1">
    <location>
        <begin position="97"/>
        <end position="121"/>
    </location>
</feature>
<feature type="compositionally biased region" description="Basic residues" evidence="1">
    <location>
        <begin position="86"/>
        <end position="96"/>
    </location>
</feature>
<evidence type="ECO:0000256" key="1">
    <source>
        <dbReference type="SAM" id="MobiDB-lite"/>
    </source>
</evidence>
<dbReference type="Proteomes" id="UP000596742">
    <property type="component" value="Unassembled WGS sequence"/>
</dbReference>
<feature type="compositionally biased region" description="Basic residues" evidence="1">
    <location>
        <begin position="184"/>
        <end position="195"/>
    </location>
</feature>
<name>A0A8B6GL04_MYTGA</name>
<organism evidence="2 3">
    <name type="scientific">Mytilus galloprovincialis</name>
    <name type="common">Mediterranean mussel</name>
    <dbReference type="NCBI Taxonomy" id="29158"/>
    <lineage>
        <taxon>Eukaryota</taxon>
        <taxon>Metazoa</taxon>
        <taxon>Spiralia</taxon>
        <taxon>Lophotrochozoa</taxon>
        <taxon>Mollusca</taxon>
        <taxon>Bivalvia</taxon>
        <taxon>Autobranchia</taxon>
        <taxon>Pteriomorphia</taxon>
        <taxon>Mytilida</taxon>
        <taxon>Mytiloidea</taxon>
        <taxon>Mytilidae</taxon>
        <taxon>Mytilinae</taxon>
        <taxon>Mytilus</taxon>
    </lineage>
</organism>
<feature type="region of interest" description="Disordered" evidence="1">
    <location>
        <begin position="317"/>
        <end position="338"/>
    </location>
</feature>
<gene>
    <name evidence="2" type="ORF">MGAL_10B043516</name>
</gene>
<proteinExistence type="predicted"/>
<protein>
    <submittedName>
        <fullName evidence="2">Uncharacterized protein</fullName>
    </submittedName>
</protein>
<comment type="caution">
    <text evidence="2">The sequence shown here is derived from an EMBL/GenBank/DDBJ whole genome shotgun (WGS) entry which is preliminary data.</text>
</comment>
<feature type="region of interest" description="Disordered" evidence="1">
    <location>
        <begin position="1"/>
        <end position="195"/>
    </location>
</feature>
<dbReference type="OrthoDB" id="6131651at2759"/>
<feature type="compositionally biased region" description="Polar residues" evidence="1">
    <location>
        <begin position="125"/>
        <end position="137"/>
    </location>
</feature>
<keyword evidence="3" id="KW-1185">Reference proteome</keyword>